<gene>
    <name evidence="2" type="ORF">PBRA_004610</name>
    <name evidence="3" type="ORF">PLBR_LOCUS748</name>
</gene>
<organism evidence="2 4">
    <name type="scientific">Plasmodiophora brassicae</name>
    <name type="common">Clubroot disease agent</name>
    <dbReference type="NCBI Taxonomy" id="37360"/>
    <lineage>
        <taxon>Eukaryota</taxon>
        <taxon>Sar</taxon>
        <taxon>Rhizaria</taxon>
        <taxon>Endomyxa</taxon>
        <taxon>Phytomyxea</taxon>
        <taxon>Plasmodiophorida</taxon>
        <taxon>Plasmodiophoridae</taxon>
        <taxon>Plasmodiophora</taxon>
    </lineage>
</organism>
<sequence>MVLIGDENYDISHRLAWAPIMPERFYAVVCSMSSVCLLASCILSDPVIWSMSLRNGTTDNATVSLSCSPVYTPITVISSKPSYTDLDQHPLHHKLTTISRYVSASFVSQCVVLSSLLVASFPTLKWTVETVSRQHFCMRRPFPFTLMAIPAVVSAMALAAAIYETFKIPSVLDGVLMSAHPGLNCRSVVVSEGQSPIEHSVCKTFFEKHEPVGTGEITHGPHGAWARLCFAIVACLCSAWLLVASHRHVWADAFAVERYRQGQHQNRLSSHMYSRAPV</sequence>
<feature type="transmembrane region" description="Helical" evidence="1">
    <location>
        <begin position="224"/>
        <end position="243"/>
    </location>
</feature>
<dbReference type="Proteomes" id="UP000290189">
    <property type="component" value="Unassembled WGS sequence"/>
</dbReference>
<proteinExistence type="predicted"/>
<keyword evidence="3" id="KW-0496">Mitochondrion</keyword>
<dbReference type="AlphaFoldDB" id="A0A0G4ILD8"/>
<keyword evidence="4" id="KW-1185">Reference proteome</keyword>
<evidence type="ECO:0000313" key="5">
    <source>
        <dbReference type="Proteomes" id="UP000290189"/>
    </source>
</evidence>
<evidence type="ECO:0000313" key="3">
    <source>
        <dbReference type="EMBL" id="SPQ93533.1"/>
    </source>
</evidence>
<keyword evidence="1" id="KW-0472">Membrane</keyword>
<accession>A0A0G4ILD8</accession>
<dbReference type="EMBL" id="OVEO01000001">
    <property type="protein sequence ID" value="SPQ93533.1"/>
    <property type="molecule type" value="Genomic_DNA"/>
</dbReference>
<feature type="transmembrane region" description="Helical" evidence="1">
    <location>
        <begin position="142"/>
        <end position="163"/>
    </location>
</feature>
<geneLocation type="mitochondrion" evidence="3"/>
<keyword evidence="1" id="KW-1133">Transmembrane helix</keyword>
<reference evidence="2 4" key="1">
    <citation type="submission" date="2015-02" db="EMBL/GenBank/DDBJ databases">
        <authorList>
            <person name="Chooi Y.-H."/>
        </authorList>
    </citation>
    <scope>NUCLEOTIDE SEQUENCE [LARGE SCALE GENOMIC DNA]</scope>
    <source>
        <strain evidence="2">E3</strain>
    </source>
</reference>
<dbReference type="EMBL" id="CDSF01000046">
    <property type="protein sequence ID" value="CEO95920.1"/>
    <property type="molecule type" value="Genomic_DNA"/>
</dbReference>
<keyword evidence="1" id="KW-0812">Transmembrane</keyword>
<evidence type="ECO:0000313" key="2">
    <source>
        <dbReference type="EMBL" id="CEO95920.1"/>
    </source>
</evidence>
<dbReference type="Proteomes" id="UP000039324">
    <property type="component" value="Unassembled WGS sequence"/>
</dbReference>
<name>A0A0G4ILD8_PLABS</name>
<evidence type="ECO:0000313" key="4">
    <source>
        <dbReference type="Proteomes" id="UP000039324"/>
    </source>
</evidence>
<feature type="transmembrane region" description="Helical" evidence="1">
    <location>
        <begin position="25"/>
        <end position="49"/>
    </location>
</feature>
<evidence type="ECO:0000256" key="1">
    <source>
        <dbReference type="SAM" id="Phobius"/>
    </source>
</evidence>
<reference evidence="3 5" key="2">
    <citation type="submission" date="2018-03" db="EMBL/GenBank/DDBJ databases">
        <authorList>
            <person name="Fogelqvist J."/>
        </authorList>
    </citation>
    <scope>NUCLEOTIDE SEQUENCE [LARGE SCALE GENOMIC DNA]</scope>
</reference>
<protein>
    <submittedName>
        <fullName evidence="2">Uncharacterized protein</fullName>
    </submittedName>
</protein>